<keyword evidence="2" id="KW-1185">Reference proteome</keyword>
<organism evidence="1 2">
    <name type="scientific">Rhododendron molle</name>
    <name type="common">Chinese azalea</name>
    <name type="synonym">Azalea mollis</name>
    <dbReference type="NCBI Taxonomy" id="49168"/>
    <lineage>
        <taxon>Eukaryota</taxon>
        <taxon>Viridiplantae</taxon>
        <taxon>Streptophyta</taxon>
        <taxon>Embryophyta</taxon>
        <taxon>Tracheophyta</taxon>
        <taxon>Spermatophyta</taxon>
        <taxon>Magnoliopsida</taxon>
        <taxon>eudicotyledons</taxon>
        <taxon>Gunneridae</taxon>
        <taxon>Pentapetalae</taxon>
        <taxon>asterids</taxon>
        <taxon>Ericales</taxon>
        <taxon>Ericaceae</taxon>
        <taxon>Ericoideae</taxon>
        <taxon>Rhodoreae</taxon>
        <taxon>Rhododendron</taxon>
    </lineage>
</organism>
<name>A0ACC0MD81_RHOML</name>
<proteinExistence type="predicted"/>
<dbReference type="Proteomes" id="UP001062846">
    <property type="component" value="Chromosome 9"/>
</dbReference>
<dbReference type="EMBL" id="CM046396">
    <property type="protein sequence ID" value="KAI8538912.1"/>
    <property type="molecule type" value="Genomic_DNA"/>
</dbReference>
<gene>
    <name evidence="1" type="ORF">RHMOL_Rhmol09G0140200</name>
</gene>
<accession>A0ACC0MD81</accession>
<sequence>MACLSEASSNAEDLDYIDQRGWLFPTDPIISTQLRDLWKQTLLGCFVDNRSFSEATIQLAVNSFRHTKGPVMVEKMSGIFYFHFEDQYDWECILTEQPRNVHGAVLILQLWKPNTILPQLQFPSKDV</sequence>
<comment type="caution">
    <text evidence="1">The sequence shown here is derived from an EMBL/GenBank/DDBJ whole genome shotgun (WGS) entry which is preliminary data.</text>
</comment>
<protein>
    <submittedName>
        <fullName evidence="1">Uncharacterized protein</fullName>
    </submittedName>
</protein>
<evidence type="ECO:0000313" key="2">
    <source>
        <dbReference type="Proteomes" id="UP001062846"/>
    </source>
</evidence>
<reference evidence="1" key="1">
    <citation type="submission" date="2022-02" db="EMBL/GenBank/DDBJ databases">
        <title>Plant Genome Project.</title>
        <authorList>
            <person name="Zhang R.-G."/>
        </authorList>
    </citation>
    <scope>NUCLEOTIDE SEQUENCE</scope>
    <source>
        <strain evidence="1">AT1</strain>
    </source>
</reference>
<evidence type="ECO:0000313" key="1">
    <source>
        <dbReference type="EMBL" id="KAI8538912.1"/>
    </source>
</evidence>